<dbReference type="AlphaFoldDB" id="A0A553NPS4"/>
<feature type="domain" description="Rap-GAP" evidence="3">
    <location>
        <begin position="365"/>
        <end position="582"/>
    </location>
</feature>
<dbReference type="PROSITE" id="PS50085">
    <property type="entry name" value="RAPGAP"/>
    <property type="match status" value="1"/>
</dbReference>
<feature type="compositionally biased region" description="Polar residues" evidence="2">
    <location>
        <begin position="1114"/>
        <end position="1138"/>
    </location>
</feature>
<evidence type="ECO:0000259" key="4">
    <source>
        <dbReference type="PROSITE" id="PS50219"/>
    </source>
</evidence>
<sequence>MMMRHLDTAKITTMEQPNSSSSVPSSGATASSVTPTPSVQERASGGCQSKTSSDTEDDLRDFIHSARQLGRRATDFSQADNDLRRFLALREAQRRDSDQELGSPVTGMTNLSNLSNRDDARVPNFVFAASNINWGLDSAGSETSSCSFKRDVFHKKVFGSVEKLNFLPGSLEGQDGSGIDGHLLSPDGGGNGSAVGGYTQDDSGSDSGSQHFISTVGTPPGSDNLRKAALAKQLIMKSRRFRVESCDGSLERDDSLDVSSTPVLENPDHQTKWYYKYFLGKFHQNYVGQDTEKNTYVLSVLKEKSFGKTLYRTILWMKDGPKRLCISGGKDDALPAKQILAHFGQADKIEKLPREISHPGIQKDLLSLEKQEGAMNFKFGVIYAKAGQVLDDELFSNVEGSPDFDRFLDLLGQRIRLKGWIKYKGGLDVNKDQTGQYSVFTEFEEHEIMFHVSTLLPYTEDDKQQIERKRHIGNDIVNVIFLDGTPEEMIQFKPVFIKSNFTHIYVVVCFEKESESYCMSVFSEKSVPLFGPSLPNPAIFAQHQDFRRFLLVKMINGEKATYNTNVFSSKRERTYEMLLQDMYDQYILAPMDDTKGSMGGYSGTGDTTATQMIGTSGFRKKEIDTKMDKFVKVGQTLKLESALKGEISSSVVAPRPSKSLWEPLCIFPNFEHDVICGDSWMNSNLLLGTTDGVFLIVHNRPPVLLFDRSLGTVAQINVIEPYGILLFRTERGQQRGDEGSTRIYVFRLSDLEKEFLLEDDFLNNEDLNLPTWTPKSKSELKENGIECSKGCSVYSVSRKESSRSSGLKVAFAVGKKVMVMRWIHQEEWISMNNDTAEGFVVESELHATEAPVISLTLLEPSPGAQANANGGEHEDNGGILVGTRHHFEVLRPNGATPSKLLAFAHGSDGAVSAVEVHNHIYQLSNNGNRIQEDEDQELEVLLTYNCCSHLQKIPSLSSSSPPGGGKSSSTSQITVDWSFIPSHVVFVFPYILALTTDTIEFRSAVNGALLQTIHLPDLALISFKDDLYFSSSRQPTSAHKNHKPIYNSSLGRSRRFIYKIPWVLLMGQQPQLPGGGTGVCIGGTGGVGGGGGGVGGGAGSFAQGKSGTARLRNRTSSFGNQTRAHKGNSSPNVAKTPQ</sequence>
<accession>A0A553NPS4</accession>
<dbReference type="InterPro" id="IPR050989">
    <property type="entry name" value="Rap1_Ran_GAP"/>
</dbReference>
<evidence type="ECO:0000256" key="2">
    <source>
        <dbReference type="SAM" id="MobiDB-lite"/>
    </source>
</evidence>
<dbReference type="Proteomes" id="UP000318571">
    <property type="component" value="Chromosome 4"/>
</dbReference>
<feature type="region of interest" description="Disordered" evidence="2">
    <location>
        <begin position="177"/>
        <end position="224"/>
    </location>
</feature>
<keyword evidence="6" id="KW-1185">Reference proteome</keyword>
<feature type="domain" description="CNH" evidence="4">
    <location>
        <begin position="671"/>
        <end position="1028"/>
    </location>
</feature>
<evidence type="ECO:0000259" key="3">
    <source>
        <dbReference type="PROSITE" id="PS50085"/>
    </source>
</evidence>
<feature type="region of interest" description="Disordered" evidence="2">
    <location>
        <begin position="93"/>
        <end position="115"/>
    </location>
</feature>
<feature type="region of interest" description="Disordered" evidence="2">
    <location>
        <begin position="1"/>
        <end position="58"/>
    </location>
</feature>
<keyword evidence="1" id="KW-0343">GTPase activation</keyword>
<dbReference type="STRING" id="6832.A0A553NPS4"/>
<dbReference type="OMA" id="FEGYSER"/>
<organism evidence="5 6">
    <name type="scientific">Tigriopus californicus</name>
    <name type="common">Marine copepod</name>
    <dbReference type="NCBI Taxonomy" id="6832"/>
    <lineage>
        <taxon>Eukaryota</taxon>
        <taxon>Metazoa</taxon>
        <taxon>Ecdysozoa</taxon>
        <taxon>Arthropoda</taxon>
        <taxon>Crustacea</taxon>
        <taxon>Multicrustacea</taxon>
        <taxon>Hexanauplia</taxon>
        <taxon>Copepoda</taxon>
        <taxon>Harpacticoida</taxon>
        <taxon>Harpacticidae</taxon>
        <taxon>Tigriopus</taxon>
    </lineage>
</organism>
<dbReference type="EMBL" id="VCGU01000011">
    <property type="protein sequence ID" value="TRY67409.1"/>
    <property type="molecule type" value="Genomic_DNA"/>
</dbReference>
<dbReference type="InterPro" id="IPR035974">
    <property type="entry name" value="Rap/Ran-GAP_sf"/>
</dbReference>
<reference evidence="5 6" key="1">
    <citation type="journal article" date="2018" name="Nat. Ecol. Evol.">
        <title>Genomic signatures of mitonuclear coevolution across populations of Tigriopus californicus.</title>
        <authorList>
            <person name="Barreto F.S."/>
            <person name="Watson E.T."/>
            <person name="Lima T.G."/>
            <person name="Willett C.S."/>
            <person name="Edmands S."/>
            <person name="Li W."/>
            <person name="Burton R.S."/>
        </authorList>
    </citation>
    <scope>NUCLEOTIDE SEQUENCE [LARGE SCALE GENOMIC DNA]</scope>
    <source>
        <strain evidence="5 6">San Diego</strain>
    </source>
</reference>
<dbReference type="GO" id="GO:0051056">
    <property type="term" value="P:regulation of small GTPase mediated signal transduction"/>
    <property type="evidence" value="ECO:0007669"/>
    <property type="project" value="InterPro"/>
</dbReference>
<dbReference type="SUPFAM" id="SSF111347">
    <property type="entry name" value="Rap/Ran-GAP"/>
    <property type="match status" value="1"/>
</dbReference>
<evidence type="ECO:0008006" key="7">
    <source>
        <dbReference type="Google" id="ProtNLM"/>
    </source>
</evidence>
<feature type="compositionally biased region" description="Low complexity" evidence="2">
    <location>
        <begin position="19"/>
        <end position="39"/>
    </location>
</feature>
<dbReference type="Pfam" id="PF02145">
    <property type="entry name" value="Rap_GAP"/>
    <property type="match status" value="1"/>
</dbReference>
<feature type="region of interest" description="Disordered" evidence="2">
    <location>
        <begin position="1094"/>
        <end position="1138"/>
    </location>
</feature>
<comment type="caution">
    <text evidence="5">The sequence shown here is derived from an EMBL/GenBank/DDBJ whole genome shotgun (WGS) entry which is preliminary data.</text>
</comment>
<evidence type="ECO:0000256" key="1">
    <source>
        <dbReference type="ARBA" id="ARBA00022468"/>
    </source>
</evidence>
<dbReference type="InterPro" id="IPR000331">
    <property type="entry name" value="Rap/Ran_GAP_dom"/>
</dbReference>
<dbReference type="Gene3D" id="3.40.50.11210">
    <property type="entry name" value="Rap/Ran-GAP"/>
    <property type="match status" value="1"/>
</dbReference>
<dbReference type="GO" id="GO:0005096">
    <property type="term" value="F:GTPase activator activity"/>
    <property type="evidence" value="ECO:0007669"/>
    <property type="project" value="UniProtKB-KW"/>
</dbReference>
<gene>
    <name evidence="5" type="ORF">TCAL_10477</name>
</gene>
<protein>
    <recommendedName>
        <fullName evidence="7">Rap-GAP domain-containing protein</fullName>
    </recommendedName>
</protein>
<name>A0A553NPS4_TIGCA</name>
<dbReference type="InterPro" id="IPR001180">
    <property type="entry name" value="CNH_dom"/>
</dbReference>
<evidence type="ECO:0000313" key="5">
    <source>
        <dbReference type="EMBL" id="TRY67409.1"/>
    </source>
</evidence>
<dbReference type="PANTHER" id="PTHR15711:SF62">
    <property type="entry name" value="GTPASE-ACTIVATING RAP_RAN-GAP DOMAIN-LIKE PROTEIN 3"/>
    <property type="match status" value="1"/>
</dbReference>
<dbReference type="PROSITE" id="PS50219">
    <property type="entry name" value="CNH"/>
    <property type="match status" value="1"/>
</dbReference>
<evidence type="ECO:0000313" key="6">
    <source>
        <dbReference type="Proteomes" id="UP000318571"/>
    </source>
</evidence>
<proteinExistence type="predicted"/>
<feature type="compositionally biased region" description="Polar residues" evidence="2">
    <location>
        <begin position="106"/>
        <end position="115"/>
    </location>
</feature>
<dbReference type="PANTHER" id="PTHR15711">
    <property type="entry name" value="RAP GTPASE-ACTIVATING PROTEIN"/>
    <property type="match status" value="1"/>
</dbReference>
<dbReference type="Pfam" id="PF00780">
    <property type="entry name" value="CNH"/>
    <property type="match status" value="1"/>
</dbReference>